<reference evidence="1 2" key="1">
    <citation type="journal article" date="2010" name="J. Bacteriol.">
        <title>Genome sequence of the oligotrophic marine Gammaproteobacterium HTCC2143, isolated from the Oregon Coast.</title>
        <authorList>
            <person name="Oh H.M."/>
            <person name="Kang I."/>
            <person name="Ferriera S."/>
            <person name="Giovannoni S.J."/>
            <person name="Cho J.C."/>
        </authorList>
    </citation>
    <scope>NUCLEOTIDE SEQUENCE [LARGE SCALE GENOMIC DNA]</scope>
    <source>
        <strain evidence="1 2">HTCC2143</strain>
    </source>
</reference>
<gene>
    <name evidence="1" type="ORF">GP2143_04495</name>
</gene>
<evidence type="ECO:0008006" key="3">
    <source>
        <dbReference type="Google" id="ProtNLM"/>
    </source>
</evidence>
<name>A0YAU9_9GAMM</name>
<keyword evidence="2" id="KW-1185">Reference proteome</keyword>
<evidence type="ECO:0000313" key="1">
    <source>
        <dbReference type="EMBL" id="EAW31679.1"/>
    </source>
</evidence>
<dbReference type="AlphaFoldDB" id="A0YAU9"/>
<comment type="caution">
    <text evidence="1">The sequence shown here is derived from an EMBL/GenBank/DDBJ whole genome shotgun (WGS) entry which is preliminary data.</text>
</comment>
<organism evidence="1 2">
    <name type="scientific">marine gamma proteobacterium HTCC2143</name>
    <dbReference type="NCBI Taxonomy" id="247633"/>
    <lineage>
        <taxon>Bacteria</taxon>
        <taxon>Pseudomonadati</taxon>
        <taxon>Pseudomonadota</taxon>
        <taxon>Gammaproteobacteria</taxon>
        <taxon>Cellvibrionales</taxon>
        <taxon>Spongiibacteraceae</taxon>
        <taxon>BD1-7 clade</taxon>
    </lineage>
</organism>
<accession>A0YAU9</accession>
<dbReference type="InterPro" id="IPR021074">
    <property type="entry name" value="Formate_DH_dsu"/>
</dbReference>
<sequence>MATAELKHLIKMVNQISKNIATDESEQAVIDKTTIHIQRFWAGSMKRDIMHYVERDGRGLEPLALSAVRQLTKPRT</sequence>
<proteinExistence type="predicted"/>
<protein>
    <recommendedName>
        <fullName evidence="3">Formate dehydrogenase</fullName>
    </recommendedName>
</protein>
<dbReference type="STRING" id="247633.GP2143_04495"/>
<dbReference type="EMBL" id="AAVT01000002">
    <property type="protein sequence ID" value="EAW31679.1"/>
    <property type="molecule type" value="Genomic_DNA"/>
</dbReference>
<dbReference type="Pfam" id="PF11390">
    <property type="entry name" value="FdsD"/>
    <property type="match status" value="1"/>
</dbReference>
<evidence type="ECO:0000313" key="2">
    <source>
        <dbReference type="Proteomes" id="UP000004931"/>
    </source>
</evidence>
<dbReference type="Proteomes" id="UP000004931">
    <property type="component" value="Unassembled WGS sequence"/>
</dbReference>
<dbReference type="OrthoDB" id="8527650at2"/>